<dbReference type="EMBL" id="ML119056">
    <property type="protein sequence ID" value="ROT37973.1"/>
    <property type="molecule type" value="Genomic_DNA"/>
</dbReference>
<keyword evidence="1" id="KW-1133">Transmembrane helix</keyword>
<dbReference type="Proteomes" id="UP000272025">
    <property type="component" value="Unassembled WGS sequence"/>
</dbReference>
<evidence type="ECO:0000256" key="1">
    <source>
        <dbReference type="SAM" id="Phobius"/>
    </source>
</evidence>
<dbReference type="GeneID" id="39575514"/>
<proteinExistence type="predicted"/>
<sequence>MTSISRHHLPPIIYTFYFSWHIRRCMDVKSCRWREWGVTYSPGAQSLGLTRRVLCFALFSFLGLSLYLSWCRRLHQPPRVRDDSDLSEMGTSLRARNTPARHQQQKPPCLCRPLLNLIEYPTLEFLLGRIFLSECRKTRDSKSPLLFFHRQHAGFYPLVRNPKYRVSAFPTQIRIQCRYTIRQWPHPNGSRRFCQWKETGSGRISIYPHLFDRPLFIITRLFGNYLELLAGRSGRWETLLVQPLFFSILFLFFVCVHMQPSTLSSTDDRTIDGGRKGPLFPLGAPFRNSLGRRLAAKGRPENRRRNWTDSLVVELFLGSCVRGRLAQRWMMCCAFSEPAVSRRAMKCWMLSRRNLLA</sequence>
<organism evidence="2 3">
    <name type="scientific">Sodiomyces alkalinus (strain CBS 110278 / VKM F-3762 / F11)</name>
    <name type="common">Alkaliphilic filamentous fungus</name>
    <dbReference type="NCBI Taxonomy" id="1314773"/>
    <lineage>
        <taxon>Eukaryota</taxon>
        <taxon>Fungi</taxon>
        <taxon>Dikarya</taxon>
        <taxon>Ascomycota</taxon>
        <taxon>Pezizomycotina</taxon>
        <taxon>Sordariomycetes</taxon>
        <taxon>Hypocreomycetidae</taxon>
        <taxon>Glomerellales</taxon>
        <taxon>Plectosphaerellaceae</taxon>
        <taxon>Sodiomyces</taxon>
    </lineage>
</organism>
<feature type="transmembrane region" description="Helical" evidence="1">
    <location>
        <begin position="239"/>
        <end position="259"/>
    </location>
</feature>
<feature type="transmembrane region" description="Helical" evidence="1">
    <location>
        <begin position="49"/>
        <end position="70"/>
    </location>
</feature>
<gene>
    <name evidence="2" type="ORF">SODALDRAFT_178529</name>
</gene>
<protein>
    <submittedName>
        <fullName evidence="2">Uncharacterized protein</fullName>
    </submittedName>
</protein>
<reference evidence="2 3" key="1">
    <citation type="journal article" date="2018" name="Mol. Ecol.">
        <title>The obligate alkalophilic soda-lake fungus Sodiomyces alkalinus has shifted to a protein diet.</title>
        <authorList>
            <person name="Grum-Grzhimaylo A.A."/>
            <person name="Falkoski D.L."/>
            <person name="van den Heuvel J."/>
            <person name="Valero-Jimenez C.A."/>
            <person name="Min B."/>
            <person name="Choi I.G."/>
            <person name="Lipzen A."/>
            <person name="Daum C.G."/>
            <person name="Aanen D.K."/>
            <person name="Tsang A."/>
            <person name="Henrissat B."/>
            <person name="Bilanenko E.N."/>
            <person name="de Vries R.P."/>
            <person name="van Kan J.A.L."/>
            <person name="Grigoriev I.V."/>
            <person name="Debets A.J.M."/>
        </authorList>
    </citation>
    <scope>NUCLEOTIDE SEQUENCE [LARGE SCALE GENOMIC DNA]</scope>
    <source>
        <strain evidence="2 3">F11</strain>
    </source>
</reference>
<evidence type="ECO:0000313" key="3">
    <source>
        <dbReference type="Proteomes" id="UP000272025"/>
    </source>
</evidence>
<dbReference type="RefSeq" id="XP_028465779.1">
    <property type="nucleotide sequence ID" value="XM_028607036.1"/>
</dbReference>
<evidence type="ECO:0000313" key="2">
    <source>
        <dbReference type="EMBL" id="ROT37973.1"/>
    </source>
</evidence>
<name>A0A3N2PTZ1_SODAK</name>
<keyword evidence="3" id="KW-1185">Reference proteome</keyword>
<keyword evidence="1" id="KW-0472">Membrane</keyword>
<accession>A0A3N2PTZ1</accession>
<dbReference type="AlphaFoldDB" id="A0A3N2PTZ1"/>
<keyword evidence="1" id="KW-0812">Transmembrane</keyword>